<proteinExistence type="predicted"/>
<gene>
    <name evidence="1" type="ORF">PYX00_011186</name>
</gene>
<name>A0AAW2H6Z4_9NEOP</name>
<dbReference type="InterPro" id="IPR005312">
    <property type="entry name" value="DUF1759"/>
</dbReference>
<dbReference type="EMBL" id="JARGDH010000012">
    <property type="protein sequence ID" value="KAL0265519.1"/>
    <property type="molecule type" value="Genomic_DNA"/>
</dbReference>
<accession>A0AAW2H6Z4</accession>
<organism evidence="1">
    <name type="scientific">Menopon gallinae</name>
    <name type="common">poultry shaft louse</name>
    <dbReference type="NCBI Taxonomy" id="328185"/>
    <lineage>
        <taxon>Eukaryota</taxon>
        <taxon>Metazoa</taxon>
        <taxon>Ecdysozoa</taxon>
        <taxon>Arthropoda</taxon>
        <taxon>Hexapoda</taxon>
        <taxon>Insecta</taxon>
        <taxon>Pterygota</taxon>
        <taxon>Neoptera</taxon>
        <taxon>Paraneoptera</taxon>
        <taxon>Psocodea</taxon>
        <taxon>Troctomorpha</taxon>
        <taxon>Phthiraptera</taxon>
        <taxon>Amblycera</taxon>
        <taxon>Menoponidae</taxon>
        <taxon>Menopon</taxon>
    </lineage>
</organism>
<reference evidence="1" key="1">
    <citation type="journal article" date="2024" name="Gigascience">
        <title>Chromosome-level genome of the poultry shaft louse Menopon gallinae provides insight into the host-switching and adaptive evolution of parasitic lice.</title>
        <authorList>
            <person name="Xu Y."/>
            <person name="Ma L."/>
            <person name="Liu S."/>
            <person name="Liang Y."/>
            <person name="Liu Q."/>
            <person name="He Z."/>
            <person name="Tian L."/>
            <person name="Duan Y."/>
            <person name="Cai W."/>
            <person name="Li H."/>
            <person name="Song F."/>
        </authorList>
    </citation>
    <scope>NUCLEOTIDE SEQUENCE</scope>
    <source>
        <strain evidence="1">Cailab_2023a</strain>
    </source>
</reference>
<protein>
    <submittedName>
        <fullName evidence="1">Uncharacterized protein</fullName>
    </submittedName>
</protein>
<evidence type="ECO:0000313" key="1">
    <source>
        <dbReference type="EMBL" id="KAL0265519.1"/>
    </source>
</evidence>
<dbReference type="AlphaFoldDB" id="A0AAW2H6Z4"/>
<comment type="caution">
    <text evidence="1">The sequence shown here is derived from an EMBL/GenBank/DDBJ whole genome shotgun (WGS) entry which is preliminary data.</text>
</comment>
<sequence length="393" mass="44277">MWKVAFYRILEERQPTTARMIYHADDTILITKSFDFVDIEKIARDRPVAEHDAVSETAAGLEVALRRTPRAADGEDGIGGGNDVEPGGTVVLAQTAVCDSGEKIRGVREASVVGRDDEEPKTWIGRSPRHRRRLPSRRFGDTGPSEFTARTLTTADLIHMKLSASATWNICNIHMQPITPLPEIGKTPPTTLSFAARLLKIQLHTFNGDYLQWERFRNLYNTVHNVPGFSDATNLQHLKSILMEEAAKVIGNIPVTEPTTRELGNRWSDVFRKSVFMRLISVMCSRSTVKHRNDWFAHLIVQKIHRSVGKDWELAIGSTHTMPTFDELKEFLRNSMRALEAAITAVLHPSRGHATVFGNRRKQLTIMSHRSGQLRPYSEVRRLSKVAPSKALS</sequence>
<dbReference type="Pfam" id="PF03564">
    <property type="entry name" value="DUF1759"/>
    <property type="match status" value="1"/>
</dbReference>